<feature type="domain" description="YetF C-terminal" evidence="8">
    <location>
        <begin position="94"/>
        <end position="157"/>
    </location>
</feature>
<sequence>MWHNLGITPSEALWVVLSALGIYAAFSLLVRGFGQRALASWSTLDRAIVIALGAVLGRVVLGYTPTLAAGVIGLATMFGMLRVEGYLRRSRHGAYLTSRPILLMAGSEVVQEGLRKAHILEEELFFKLRQSGIRNLTEVAVAILEPTGEVSILRRGERIDPLLLSRVPNQSRIPRDLLLPE</sequence>
<keyword evidence="5 7" id="KW-1133">Transmembrane helix</keyword>
<dbReference type="InterPro" id="IPR023090">
    <property type="entry name" value="UPF0702_alpha/beta_dom_sf"/>
</dbReference>
<keyword evidence="10" id="KW-1185">Reference proteome</keyword>
<feature type="transmembrane region" description="Helical" evidence="7">
    <location>
        <begin position="12"/>
        <end position="30"/>
    </location>
</feature>
<evidence type="ECO:0000259" key="8">
    <source>
        <dbReference type="Pfam" id="PF04239"/>
    </source>
</evidence>
<dbReference type="PANTHER" id="PTHR34582:SF6">
    <property type="entry name" value="UPF0702 TRANSMEMBRANE PROTEIN YCAP"/>
    <property type="match status" value="1"/>
</dbReference>
<reference evidence="9 10" key="1">
    <citation type="submission" date="2022-07" db="EMBL/GenBank/DDBJ databases">
        <title>Novel species in genus Arthrobacter.</title>
        <authorList>
            <person name="Liu Y."/>
        </authorList>
    </citation>
    <scope>NUCLEOTIDE SEQUENCE [LARGE SCALE GENOMIC DNA]</scope>
    <source>
        <strain evidence="10">zg-Y859</strain>
    </source>
</reference>
<evidence type="ECO:0000256" key="5">
    <source>
        <dbReference type="ARBA" id="ARBA00022989"/>
    </source>
</evidence>
<comment type="similarity">
    <text evidence="2">Belongs to the UPF0702 family.</text>
</comment>
<evidence type="ECO:0000313" key="9">
    <source>
        <dbReference type="EMBL" id="MCQ1950905.1"/>
    </source>
</evidence>
<name>A0ABT1NT55_9MICC</name>
<dbReference type="RefSeq" id="WP_255798440.1">
    <property type="nucleotide sequence ID" value="NZ_CP104263.1"/>
</dbReference>
<protein>
    <submittedName>
        <fullName evidence="9">DUF421 domain-containing protein</fullName>
    </submittedName>
</protein>
<dbReference type="Proteomes" id="UP001206924">
    <property type="component" value="Unassembled WGS sequence"/>
</dbReference>
<dbReference type="Pfam" id="PF04239">
    <property type="entry name" value="DUF421"/>
    <property type="match status" value="1"/>
</dbReference>
<evidence type="ECO:0000256" key="4">
    <source>
        <dbReference type="ARBA" id="ARBA00022692"/>
    </source>
</evidence>
<gene>
    <name evidence="9" type="ORF">NNX28_13330</name>
</gene>
<organism evidence="9 10">
    <name type="scientific">Arthrobacter jinronghuae</name>
    <dbReference type="NCBI Taxonomy" id="2964609"/>
    <lineage>
        <taxon>Bacteria</taxon>
        <taxon>Bacillati</taxon>
        <taxon>Actinomycetota</taxon>
        <taxon>Actinomycetes</taxon>
        <taxon>Micrococcales</taxon>
        <taxon>Micrococcaceae</taxon>
        <taxon>Arthrobacter</taxon>
    </lineage>
</organism>
<evidence type="ECO:0000256" key="2">
    <source>
        <dbReference type="ARBA" id="ARBA00006448"/>
    </source>
</evidence>
<keyword evidence="3" id="KW-1003">Cell membrane</keyword>
<keyword evidence="6 7" id="KW-0472">Membrane</keyword>
<proteinExistence type="inferred from homology"/>
<evidence type="ECO:0000256" key="7">
    <source>
        <dbReference type="SAM" id="Phobius"/>
    </source>
</evidence>
<comment type="subcellular location">
    <subcellularLocation>
        <location evidence="1">Cell membrane</location>
        <topology evidence="1">Multi-pass membrane protein</topology>
    </subcellularLocation>
</comment>
<accession>A0ABT1NT55</accession>
<dbReference type="EMBL" id="JANFLP010000013">
    <property type="protein sequence ID" value="MCQ1950905.1"/>
    <property type="molecule type" value="Genomic_DNA"/>
</dbReference>
<comment type="caution">
    <text evidence="9">The sequence shown here is derived from an EMBL/GenBank/DDBJ whole genome shotgun (WGS) entry which is preliminary data.</text>
</comment>
<dbReference type="InterPro" id="IPR007353">
    <property type="entry name" value="DUF421"/>
</dbReference>
<evidence type="ECO:0000256" key="3">
    <source>
        <dbReference type="ARBA" id="ARBA00022475"/>
    </source>
</evidence>
<dbReference type="PANTHER" id="PTHR34582">
    <property type="entry name" value="UPF0702 TRANSMEMBRANE PROTEIN YCAP"/>
    <property type="match status" value="1"/>
</dbReference>
<dbReference type="Gene3D" id="3.30.240.20">
    <property type="entry name" value="bsu07140 like domains"/>
    <property type="match status" value="1"/>
</dbReference>
<feature type="transmembrane region" description="Helical" evidence="7">
    <location>
        <begin position="62"/>
        <end position="81"/>
    </location>
</feature>
<keyword evidence="4 7" id="KW-0812">Transmembrane</keyword>
<evidence type="ECO:0000256" key="1">
    <source>
        <dbReference type="ARBA" id="ARBA00004651"/>
    </source>
</evidence>
<evidence type="ECO:0000256" key="6">
    <source>
        <dbReference type="ARBA" id="ARBA00023136"/>
    </source>
</evidence>
<evidence type="ECO:0000313" key="10">
    <source>
        <dbReference type="Proteomes" id="UP001206924"/>
    </source>
</evidence>